<name>A0A3P7LD51_DIBLA</name>
<evidence type="ECO:0000313" key="2">
    <source>
        <dbReference type="Proteomes" id="UP000281553"/>
    </source>
</evidence>
<organism evidence="1 2">
    <name type="scientific">Dibothriocephalus latus</name>
    <name type="common">Fish tapeworm</name>
    <name type="synonym">Diphyllobothrium latum</name>
    <dbReference type="NCBI Taxonomy" id="60516"/>
    <lineage>
        <taxon>Eukaryota</taxon>
        <taxon>Metazoa</taxon>
        <taxon>Spiralia</taxon>
        <taxon>Lophotrochozoa</taxon>
        <taxon>Platyhelminthes</taxon>
        <taxon>Cestoda</taxon>
        <taxon>Eucestoda</taxon>
        <taxon>Diphyllobothriidea</taxon>
        <taxon>Diphyllobothriidae</taxon>
        <taxon>Dibothriocephalus</taxon>
    </lineage>
</organism>
<dbReference type="InterPro" id="IPR037034">
    <property type="entry name" value="RNA_pol_Rpb2_2_sf"/>
</dbReference>
<dbReference type="OrthoDB" id="6280570at2759"/>
<keyword evidence="2" id="KW-1185">Reference proteome</keyword>
<dbReference type="EMBL" id="UYRU01060889">
    <property type="protein sequence ID" value="VDN14945.1"/>
    <property type="molecule type" value="Genomic_DNA"/>
</dbReference>
<proteinExistence type="predicted"/>
<accession>A0A3P7LD51</accession>
<dbReference type="GO" id="GO:0006351">
    <property type="term" value="P:DNA-templated transcription"/>
    <property type="evidence" value="ECO:0007669"/>
    <property type="project" value="InterPro"/>
</dbReference>
<evidence type="ECO:0000313" key="1">
    <source>
        <dbReference type="EMBL" id="VDN14945.1"/>
    </source>
</evidence>
<dbReference type="GO" id="GO:0003677">
    <property type="term" value="F:DNA binding"/>
    <property type="evidence" value="ECO:0007669"/>
    <property type="project" value="InterPro"/>
</dbReference>
<dbReference type="GO" id="GO:0003899">
    <property type="term" value="F:DNA-directed RNA polymerase activity"/>
    <property type="evidence" value="ECO:0007669"/>
    <property type="project" value="InterPro"/>
</dbReference>
<protein>
    <submittedName>
        <fullName evidence="1">Uncharacterized protein</fullName>
    </submittedName>
</protein>
<dbReference type="Gene3D" id="3.90.1110.10">
    <property type="entry name" value="RNA polymerase Rpb2, domain 2"/>
    <property type="match status" value="1"/>
</dbReference>
<dbReference type="AlphaFoldDB" id="A0A3P7LD51"/>
<reference evidence="1 2" key="1">
    <citation type="submission" date="2018-11" db="EMBL/GenBank/DDBJ databases">
        <authorList>
            <consortium name="Pathogen Informatics"/>
        </authorList>
    </citation>
    <scope>NUCLEOTIDE SEQUENCE [LARGE SCALE GENOMIC DNA]</scope>
</reference>
<dbReference type="Proteomes" id="UP000281553">
    <property type="component" value="Unassembled WGS sequence"/>
</dbReference>
<gene>
    <name evidence="1" type="ORF">DILT_LOCUS10776</name>
</gene>
<sequence length="127" mass="14480">MYNALFFSAPDASLVDERRTVPGIHGGSGAIFRAYFINSTGGSSIQTIFMIQALMDKTELEIYEDIRRGGGNSLFLEEHAMRILLRLQEDDYNSQPRALRTLGKLFRERMRLPDTYSDYAAGEYLMK</sequence>